<dbReference type="KEGG" id="sri:SELR_02410"/>
<dbReference type="AlphaFoldDB" id="I0GMG2"/>
<dbReference type="Proteomes" id="UP000007887">
    <property type="component" value="Chromosome"/>
</dbReference>
<evidence type="ECO:0008006" key="3">
    <source>
        <dbReference type="Google" id="ProtNLM"/>
    </source>
</evidence>
<sequence length="218" mass="23550">MYKRILLPLLVLLAVLCLVGCGAEKPKESADKAVLGYAELYAFGISDNLSATGMTKAQSDKISEQVIGNMLTAFAQFPLSEKNVEDITAEYVAKVKVAMDIKTKIKKDDDEHPVVEVSADVIDQQGAAKVAATHEDLIALGTVLAQLRAQGITDEQIKGDADFQKAVMECVNNYIDEIPLKSAQTLDVPCELAEGDDGKMYWAPKDPEALGKFLAGMK</sequence>
<dbReference type="eggNOG" id="ENOG5033TQE">
    <property type="taxonomic scope" value="Bacteria"/>
</dbReference>
<gene>
    <name evidence="1" type="ordered locus">SELR_02410</name>
</gene>
<reference evidence="1 2" key="1">
    <citation type="submission" date="2011-10" db="EMBL/GenBank/DDBJ databases">
        <title>Whole genome sequence of Selenomonas ruminantium subsp. lactilytica TAM6421.</title>
        <authorList>
            <person name="Oguchi A."/>
            <person name="Ankai A."/>
            <person name="Kaneko J."/>
            <person name="Yamada-Narita S."/>
            <person name="Fukui S."/>
            <person name="Takahashi M."/>
            <person name="Onodera T."/>
            <person name="Kojima S."/>
            <person name="Fushimi T."/>
            <person name="Abe N."/>
            <person name="Kamio Y."/>
            <person name="Yamazaki S."/>
            <person name="Fujita N."/>
        </authorList>
    </citation>
    <scope>NUCLEOTIDE SEQUENCE [LARGE SCALE GENOMIC DNA]</scope>
    <source>
        <strain evidence="2">NBRC 103574 / TAM6421</strain>
    </source>
</reference>
<evidence type="ECO:0000313" key="2">
    <source>
        <dbReference type="Proteomes" id="UP000007887"/>
    </source>
</evidence>
<dbReference type="EMBL" id="AP012292">
    <property type="protein sequence ID" value="BAL81949.1"/>
    <property type="molecule type" value="Genomic_DNA"/>
</dbReference>
<name>I0GMG2_SELRL</name>
<dbReference type="OrthoDB" id="1665223at2"/>
<dbReference type="PATRIC" id="fig|927704.6.peg.248"/>
<accession>I0GMG2</accession>
<protein>
    <recommendedName>
        <fullName evidence="3">DUF5105 domain-containing protein</fullName>
    </recommendedName>
</protein>
<proteinExistence type="predicted"/>
<dbReference type="HOGENOM" id="CLU_1266167_0_0_9"/>
<evidence type="ECO:0000313" key="1">
    <source>
        <dbReference type="EMBL" id="BAL81949.1"/>
    </source>
</evidence>
<dbReference type="RefSeq" id="WP_014423394.1">
    <property type="nucleotide sequence ID" value="NC_017068.1"/>
</dbReference>
<organism evidence="1 2">
    <name type="scientific">Selenomonas ruminantium subsp. lactilytica (strain NBRC 103574 / TAM6421)</name>
    <dbReference type="NCBI Taxonomy" id="927704"/>
    <lineage>
        <taxon>Bacteria</taxon>
        <taxon>Bacillati</taxon>
        <taxon>Bacillota</taxon>
        <taxon>Negativicutes</taxon>
        <taxon>Selenomonadales</taxon>
        <taxon>Selenomonadaceae</taxon>
        <taxon>Selenomonas</taxon>
    </lineage>
</organism>